<dbReference type="Proteomes" id="UP000663841">
    <property type="component" value="Unassembled WGS sequence"/>
</dbReference>
<gene>
    <name evidence="4" type="ORF">RDB_LOCUS34848</name>
</gene>
<name>A0A8H2X5B6_9AGAM</name>
<evidence type="ECO:0000256" key="3">
    <source>
        <dbReference type="SAM" id="SignalP"/>
    </source>
</evidence>
<proteinExistence type="predicted"/>
<accession>A0A8H2X5B6</accession>
<keyword evidence="2" id="KW-0812">Transmembrane</keyword>
<feature type="transmembrane region" description="Helical" evidence="2">
    <location>
        <begin position="191"/>
        <end position="213"/>
    </location>
</feature>
<feature type="region of interest" description="Disordered" evidence="1">
    <location>
        <begin position="410"/>
        <end position="447"/>
    </location>
</feature>
<sequence>MAFLIFSFLIYLIVRASGVTGFVFVNSFDNWVGNTTYRIDWVASSSDPSVYDLELAQPRGIYSVGVFPSISWPDQWSHKYAVQIPRNGDHFIQVTLDSNVRTGVYYWRMAGGNQTTAVSNTFLISSSSGQTNPTTITSVVPVTATQDVVQTSDGHAVTYRSSEVYSSAIIYTTIIVVSNDGKGTPLGKVPMIIGITLALIFLITLPIILWLVLRYRRRPNQSPGRDKPAPIDLEGVHNSSVLDLMPFSASTAGPTVTPTTSTRSNTRQVWAIVDGEKQLVTISQDPSRPTTPIVDSDPFADPSTLKASRRILVPANPSTSEHGSPSISVNAYDPLLSRANTATTSFSATFSRAPSTDVHIGPIQTGERLAEKMPQQVGQRIFPERHEISEEDIASRIIVPGRAVDLGSLGEDHVPDVDENGLLPPDYFQATQPIPSQRSSQAGSSTC</sequence>
<keyword evidence="3" id="KW-0732">Signal</keyword>
<feature type="compositionally biased region" description="Polar residues" evidence="1">
    <location>
        <begin position="281"/>
        <end position="290"/>
    </location>
</feature>
<feature type="signal peptide" evidence="3">
    <location>
        <begin position="1"/>
        <end position="18"/>
    </location>
</feature>
<protein>
    <submittedName>
        <fullName evidence="4">Uncharacterized protein</fullName>
    </submittedName>
</protein>
<keyword evidence="2" id="KW-1133">Transmembrane helix</keyword>
<dbReference type="AlphaFoldDB" id="A0A8H2X5B6"/>
<evidence type="ECO:0000256" key="2">
    <source>
        <dbReference type="SAM" id="Phobius"/>
    </source>
</evidence>
<keyword evidence="2" id="KW-0472">Membrane</keyword>
<evidence type="ECO:0000256" key="1">
    <source>
        <dbReference type="SAM" id="MobiDB-lite"/>
    </source>
</evidence>
<dbReference type="EMBL" id="CAJMWW010000070">
    <property type="protein sequence ID" value="CAE6416514.1"/>
    <property type="molecule type" value="Genomic_DNA"/>
</dbReference>
<evidence type="ECO:0000313" key="5">
    <source>
        <dbReference type="Proteomes" id="UP000663841"/>
    </source>
</evidence>
<organism evidence="4 5">
    <name type="scientific">Rhizoctonia solani</name>
    <dbReference type="NCBI Taxonomy" id="456999"/>
    <lineage>
        <taxon>Eukaryota</taxon>
        <taxon>Fungi</taxon>
        <taxon>Dikarya</taxon>
        <taxon>Basidiomycota</taxon>
        <taxon>Agaricomycotina</taxon>
        <taxon>Agaricomycetes</taxon>
        <taxon>Cantharellales</taxon>
        <taxon>Ceratobasidiaceae</taxon>
        <taxon>Rhizoctonia</taxon>
    </lineage>
</organism>
<feature type="compositionally biased region" description="Polar residues" evidence="1">
    <location>
        <begin position="429"/>
        <end position="447"/>
    </location>
</feature>
<evidence type="ECO:0000313" key="4">
    <source>
        <dbReference type="EMBL" id="CAE6416514.1"/>
    </source>
</evidence>
<comment type="caution">
    <text evidence="4">The sequence shown here is derived from an EMBL/GenBank/DDBJ whole genome shotgun (WGS) entry which is preliminary data.</text>
</comment>
<feature type="region of interest" description="Disordered" evidence="1">
    <location>
        <begin position="281"/>
        <end position="302"/>
    </location>
</feature>
<feature type="chain" id="PRO_5034585035" evidence="3">
    <location>
        <begin position="19"/>
        <end position="447"/>
    </location>
</feature>
<reference evidence="4" key="1">
    <citation type="submission" date="2021-01" db="EMBL/GenBank/DDBJ databases">
        <authorList>
            <person name="Kaushik A."/>
        </authorList>
    </citation>
    <scope>NUCLEOTIDE SEQUENCE</scope>
    <source>
        <strain evidence="4">AG3-T5</strain>
    </source>
</reference>